<evidence type="ECO:0000256" key="2">
    <source>
        <dbReference type="PROSITE-ProRule" id="PRU00047"/>
    </source>
</evidence>
<protein>
    <recommendedName>
        <fullName evidence="4">CCHC-type domain-containing protein</fullName>
    </recommendedName>
</protein>
<proteinExistence type="predicted"/>
<gene>
    <name evidence="5" type="ORF">OPV22_035108</name>
</gene>
<dbReference type="PROSITE" id="PS50158">
    <property type="entry name" value="ZF_CCHC"/>
    <property type="match status" value="1"/>
</dbReference>
<name>A0AAX5KFK6_ENSVE</name>
<dbReference type="InterPro" id="IPR001878">
    <property type="entry name" value="Znf_CCHC"/>
</dbReference>
<keyword evidence="3" id="KW-0175">Coiled coil</keyword>
<dbReference type="SUPFAM" id="SSF50630">
    <property type="entry name" value="Acid proteases"/>
    <property type="match status" value="1"/>
</dbReference>
<keyword evidence="2" id="KW-0862">Zinc</keyword>
<dbReference type="GO" id="GO:0016787">
    <property type="term" value="F:hydrolase activity"/>
    <property type="evidence" value="ECO:0007669"/>
    <property type="project" value="UniProtKB-KW"/>
</dbReference>
<keyword evidence="6" id="KW-1185">Reference proteome</keyword>
<dbReference type="Gene3D" id="2.40.70.10">
    <property type="entry name" value="Acid Proteases"/>
    <property type="match status" value="1"/>
</dbReference>
<evidence type="ECO:0000313" key="6">
    <source>
        <dbReference type="Proteomes" id="UP001222027"/>
    </source>
</evidence>
<comment type="caution">
    <text evidence="5">The sequence shown here is derived from an EMBL/GenBank/DDBJ whole genome shotgun (WGS) entry which is preliminary data.</text>
</comment>
<dbReference type="Pfam" id="PF00077">
    <property type="entry name" value="RVP"/>
    <property type="match status" value="1"/>
</dbReference>
<evidence type="ECO:0000259" key="4">
    <source>
        <dbReference type="PROSITE" id="PS50158"/>
    </source>
</evidence>
<keyword evidence="2" id="KW-0863">Zinc-finger</keyword>
<keyword evidence="2" id="KW-0479">Metal-binding</keyword>
<feature type="coiled-coil region" evidence="3">
    <location>
        <begin position="49"/>
        <end position="76"/>
    </location>
</feature>
<dbReference type="InterPro" id="IPR036875">
    <property type="entry name" value="Znf_CCHC_sf"/>
</dbReference>
<reference evidence="5 6" key="1">
    <citation type="submission" date="2022-12" db="EMBL/GenBank/DDBJ databases">
        <title>Chromosome-scale assembly of the Ensete ventricosum genome.</title>
        <authorList>
            <person name="Dussert Y."/>
            <person name="Stocks J."/>
            <person name="Wendawek A."/>
            <person name="Woldeyes F."/>
            <person name="Nichols R.A."/>
            <person name="Borrell J.S."/>
        </authorList>
    </citation>
    <scope>NUCLEOTIDE SEQUENCE [LARGE SCALE GENOMIC DNA]</scope>
    <source>
        <strain evidence="6">cv. Maze</strain>
        <tissue evidence="5">Seeds</tissue>
    </source>
</reference>
<dbReference type="AlphaFoldDB" id="A0AAX5KFK6"/>
<evidence type="ECO:0000256" key="3">
    <source>
        <dbReference type="SAM" id="Coils"/>
    </source>
</evidence>
<dbReference type="GO" id="GO:0003676">
    <property type="term" value="F:nucleic acid binding"/>
    <property type="evidence" value="ECO:0007669"/>
    <property type="project" value="InterPro"/>
</dbReference>
<dbReference type="EMBL" id="JAQQAF010000029">
    <property type="protein sequence ID" value="KAJ8455580.1"/>
    <property type="molecule type" value="Genomic_DNA"/>
</dbReference>
<evidence type="ECO:0000256" key="1">
    <source>
        <dbReference type="ARBA" id="ARBA00022801"/>
    </source>
</evidence>
<feature type="domain" description="CCHC-type" evidence="4">
    <location>
        <begin position="333"/>
        <end position="347"/>
    </location>
</feature>
<dbReference type="GO" id="GO:0008270">
    <property type="term" value="F:zinc ion binding"/>
    <property type="evidence" value="ECO:0007669"/>
    <property type="project" value="UniProtKB-KW"/>
</dbReference>
<dbReference type="InterPro" id="IPR018061">
    <property type="entry name" value="Retropepsins"/>
</dbReference>
<sequence>MKCRICNMVICCLCSDYCFDITIPRERSFSTQHEEPKWKEIAKALGDINGKLEKEKQALIEELNIALEQIKEYKQKEFPATIVEVDEEKVEILEKENEWLRGLLSQKDKDLQEAKERINWLSQEKISVLTEEDEKVFSTSGRSGPRYNGLYNVKVGIEVEKEIKYLNAIVDTGATTCVVRESKVTDKMMEDSPVNVTLRGMNSVSKASRVIKQGKIWIGDQYFRTPRTFALDISLSEGIDMILGCNFIRALEGGVRIEGDTVTFYKLVTNIKTQREAHQVAAIEELDLNEDEYYDIALSEQEKAYINKEIVDSGTFKRLKELGYIGEEPLRFYACGEEGHYASECRNKKQYTDRVNIIENIALKEDEEVVSVGEDEEVARPRACLRASSERESG</sequence>
<accession>A0AAX5KFK6</accession>
<dbReference type="InterPro" id="IPR021109">
    <property type="entry name" value="Peptidase_aspartic_dom_sf"/>
</dbReference>
<organism evidence="5 6">
    <name type="scientific">Ensete ventricosum</name>
    <name type="common">Abyssinian banana</name>
    <name type="synonym">Musa ensete</name>
    <dbReference type="NCBI Taxonomy" id="4639"/>
    <lineage>
        <taxon>Eukaryota</taxon>
        <taxon>Viridiplantae</taxon>
        <taxon>Streptophyta</taxon>
        <taxon>Embryophyta</taxon>
        <taxon>Tracheophyta</taxon>
        <taxon>Spermatophyta</taxon>
        <taxon>Magnoliopsida</taxon>
        <taxon>Liliopsida</taxon>
        <taxon>Zingiberales</taxon>
        <taxon>Musaceae</taxon>
        <taxon>Ensete</taxon>
    </lineage>
</organism>
<keyword evidence="1" id="KW-0378">Hydrolase</keyword>
<dbReference type="SUPFAM" id="SSF57756">
    <property type="entry name" value="Retrovirus zinc finger-like domains"/>
    <property type="match status" value="1"/>
</dbReference>
<evidence type="ECO:0000313" key="5">
    <source>
        <dbReference type="EMBL" id="KAJ8455580.1"/>
    </source>
</evidence>
<dbReference type="Proteomes" id="UP001222027">
    <property type="component" value="Unassembled WGS sequence"/>
</dbReference>